<comment type="caution">
    <text evidence="1">The sequence shown here is derived from an EMBL/GenBank/DDBJ whole genome shotgun (WGS) entry which is preliminary data.</text>
</comment>
<proteinExistence type="predicted"/>
<dbReference type="EMBL" id="JANAKD010000216">
    <property type="protein sequence ID" value="KAJ3496150.1"/>
    <property type="molecule type" value="Genomic_DNA"/>
</dbReference>
<evidence type="ECO:0000313" key="1">
    <source>
        <dbReference type="EMBL" id="KAJ3496150.1"/>
    </source>
</evidence>
<accession>A0ACC1R329</accession>
<evidence type="ECO:0000313" key="2">
    <source>
        <dbReference type="Proteomes" id="UP001148737"/>
    </source>
</evidence>
<reference evidence="1" key="1">
    <citation type="submission" date="2022-07" db="EMBL/GenBank/DDBJ databases">
        <title>Genome Sequence of Lecanicillium saksenae.</title>
        <authorList>
            <person name="Buettner E."/>
        </authorList>
    </citation>
    <scope>NUCLEOTIDE SEQUENCE</scope>
    <source>
        <strain evidence="1">VT-O1</strain>
    </source>
</reference>
<sequence>MGPPFQGKEYPFSTERIARIAAQLSALPLELVEPVLAELPLYHVLQLHCASTARDALHNAIRISPAWSWLFHEHGDRLVKLWRVVNQFSMLWCGRAFMQKNIVREWSDSSAVLQARNSKSREPGEHVTENLELAFRKRFRTFLGSHNRAESSGSRLEPNVWLGRGIKRADRRAACMYLPASLLFSLIKDDKIPDGFESENPDAYTAADYTKTPPSIAFLDDAADALRGHAWTVQEAQLILPWIVKAFELLRQAKAYELESLKKLFDEFPELLKMPLAPQSCEPARQRHIARNLRLDARKAANSPIFAKLKSFDYNGDEYFIGRPWFRFRYAHCCLVPYNWCFDLFSKITEANPLSDENTKFPDKMMPLLKIAKAGLKTVYSYSDSTIRRTGTVGGQTRLIFRSDQNFALPVQAKELEWLSAFIKCVEWARKEYPDEYLACYERNLEISVPGYSHSGIGATMGETDYAEFVKDASVPAIVRQIEVDSKLCDENYRPNRTNLPSLLAFYLPDLTPPRRKAVLEQLFPVPELGQATRALMYESILQKILGVLKSNPLLVDESSSEGGNSEPEPSINIEVDEDNQASRINSSVTAEDELRICERILENLLLVKNNEGQDDSIPRVLSEVRLRLQQHGASRKPADHSSQAAGLKFNRKPAWVCYICRLHRHQSHALLPALCRTCGDFNLSNSRLSLPNNLDLRGRVALVTGGRVNLGFHTALRLLRCRACVIVTTRYPADAVMRFRREADSEAWESRLKILGADFRSAADAMAVAESVKDIIHTHYSGRLHILINNAAQTLTDSKETEIAAITRERALLKDVSDTSFGHWLPTTSYTPRLRGINDARTEAISFTERLGGQSTENLAVTSNSSSTVAAYSKSSWVQDLREIPYEDLISAHSVNTFVPLILIRELLPYMQKNSRALERHAYIVNVSSREGIFESRKGHPAKRGKHVHTNMSKAALNMITETEAENAWDVYGIAMNTVDPGYMSAAPEYADAFGGERPIGWSDGAGRVLWPIATGEAAARNKRKGMYSDVVWGQFLKHYGAVRVEPRFGRG</sequence>
<protein>
    <submittedName>
        <fullName evidence="1">Uncharacterized protein</fullName>
    </submittedName>
</protein>
<organism evidence="1 2">
    <name type="scientific">Lecanicillium saksenae</name>
    <dbReference type="NCBI Taxonomy" id="468837"/>
    <lineage>
        <taxon>Eukaryota</taxon>
        <taxon>Fungi</taxon>
        <taxon>Dikarya</taxon>
        <taxon>Ascomycota</taxon>
        <taxon>Pezizomycotina</taxon>
        <taxon>Sordariomycetes</taxon>
        <taxon>Hypocreomycetidae</taxon>
        <taxon>Hypocreales</taxon>
        <taxon>Cordycipitaceae</taxon>
        <taxon>Lecanicillium</taxon>
    </lineage>
</organism>
<gene>
    <name evidence="1" type="ORF">NLG97_g2871</name>
</gene>
<dbReference type="Proteomes" id="UP001148737">
    <property type="component" value="Unassembled WGS sequence"/>
</dbReference>
<keyword evidence="2" id="KW-1185">Reference proteome</keyword>
<name>A0ACC1R329_9HYPO</name>